<protein>
    <submittedName>
        <fullName evidence="1">Sporulation protein YtaF</fullName>
    </submittedName>
</protein>
<gene>
    <name evidence="1" type="primary">ytaF_1</name>
    <name evidence="1" type="ORF">CROST_003300</name>
</gene>
<dbReference type="Pfam" id="PF02659">
    <property type="entry name" value="Mntp"/>
    <property type="match status" value="2"/>
</dbReference>
<reference evidence="1 2" key="1">
    <citation type="submission" date="2022-04" db="EMBL/GenBank/DDBJ databases">
        <title>Genome sequence of C. roseum typestrain.</title>
        <authorList>
            <person name="Poehlein A."/>
            <person name="Schoch T."/>
            <person name="Duerre P."/>
            <person name="Daniel R."/>
        </authorList>
    </citation>
    <scope>NUCLEOTIDE SEQUENCE [LARGE SCALE GENOMIC DNA]</scope>
    <source>
        <strain evidence="1 2">DSM 7320</strain>
    </source>
</reference>
<organism evidence="1 2">
    <name type="scientific">Clostridium felsineum</name>
    <dbReference type="NCBI Taxonomy" id="36839"/>
    <lineage>
        <taxon>Bacteria</taxon>
        <taxon>Bacillati</taxon>
        <taxon>Bacillota</taxon>
        <taxon>Clostridia</taxon>
        <taxon>Eubacteriales</taxon>
        <taxon>Clostridiaceae</taxon>
        <taxon>Clostridium</taxon>
    </lineage>
</organism>
<sequence>MNIFEIVLFAIIINLDNFIVGVAYGIRKVKITFVINFIIASMSFILTLISMVLGKFLYCFLPKSISNIMGSVILSIMGLYYILSFLVKKFRNKKDGILDSPEKADVDNSGDINVKESITLGLALSLNNIGIGAGASMLGINMYEAATSIFIFSIVSIPLGYIVGSKYFYKLFGDYGELISGVIILLLAIYQLFL</sequence>
<dbReference type="Proteomes" id="UP000190951">
    <property type="component" value="Chromosome"/>
</dbReference>
<evidence type="ECO:0000313" key="2">
    <source>
        <dbReference type="Proteomes" id="UP000190951"/>
    </source>
</evidence>
<dbReference type="KEGG" id="crw:CROST_003300"/>
<name>A0A1S8L3V0_9CLOT</name>
<dbReference type="InterPro" id="IPR014205">
    <property type="entry name" value="Spore_YtaF"/>
</dbReference>
<dbReference type="PANTHER" id="PTHR35529">
    <property type="entry name" value="MANGANESE EFFLUX PUMP MNTP-RELATED"/>
    <property type="match status" value="1"/>
</dbReference>
<dbReference type="EMBL" id="CP096983">
    <property type="protein sequence ID" value="URZ09647.1"/>
    <property type="molecule type" value="Genomic_DNA"/>
</dbReference>
<dbReference type="InterPro" id="IPR003810">
    <property type="entry name" value="Mntp/YtaF"/>
</dbReference>
<keyword evidence="2" id="KW-1185">Reference proteome</keyword>
<dbReference type="NCBIfam" id="TIGR02840">
    <property type="entry name" value="spore_YtaF"/>
    <property type="match status" value="1"/>
</dbReference>
<dbReference type="STRING" id="84029.CROST_27300"/>
<proteinExistence type="predicted"/>
<dbReference type="PANTHER" id="PTHR35529:SF2">
    <property type="entry name" value="SPORULATION PROTEIN YTAF-RELATED"/>
    <property type="match status" value="1"/>
</dbReference>
<evidence type="ECO:0000313" key="1">
    <source>
        <dbReference type="EMBL" id="URZ09647.1"/>
    </source>
</evidence>
<dbReference type="AlphaFoldDB" id="A0A1S8L3V0"/>
<dbReference type="RefSeq" id="WP_077833243.1">
    <property type="nucleotide sequence ID" value="NZ_CP096983.1"/>
</dbReference>
<accession>A0A1S8L3V0</accession>